<evidence type="ECO:0000313" key="2">
    <source>
        <dbReference type="EMBL" id="MBC6446538.1"/>
    </source>
</evidence>
<dbReference type="Pfam" id="PF00583">
    <property type="entry name" value="Acetyltransf_1"/>
    <property type="match status" value="1"/>
</dbReference>
<accession>A0ABR7L236</accession>
<dbReference type="Gene3D" id="3.40.630.90">
    <property type="match status" value="1"/>
</dbReference>
<dbReference type="EMBL" id="JABVED010000002">
    <property type="protein sequence ID" value="MBC6446538.1"/>
    <property type="molecule type" value="Genomic_DNA"/>
</dbReference>
<dbReference type="InterPro" id="IPR000182">
    <property type="entry name" value="GNAT_dom"/>
</dbReference>
<gene>
    <name evidence="2" type="ORF">GPZ80_05030</name>
</gene>
<dbReference type="Gene3D" id="3.40.630.30">
    <property type="match status" value="1"/>
</dbReference>
<protein>
    <submittedName>
        <fullName evidence="2">GNAT family N-acetyltransferase</fullName>
    </submittedName>
</protein>
<comment type="caution">
    <text evidence="2">The sequence shown here is derived from an EMBL/GenBank/DDBJ whole genome shotgun (WGS) entry which is preliminary data.</text>
</comment>
<dbReference type="PROSITE" id="PS51186">
    <property type="entry name" value="GNAT"/>
    <property type="match status" value="1"/>
</dbReference>
<dbReference type="Proteomes" id="UP000734823">
    <property type="component" value="Unassembled WGS sequence"/>
</dbReference>
<evidence type="ECO:0000313" key="3">
    <source>
        <dbReference type="Proteomes" id="UP000734823"/>
    </source>
</evidence>
<keyword evidence="3" id="KW-1185">Reference proteome</keyword>
<name>A0ABR7L236_9PSEU</name>
<evidence type="ECO:0000259" key="1">
    <source>
        <dbReference type="PROSITE" id="PS51186"/>
    </source>
</evidence>
<dbReference type="InterPro" id="IPR052729">
    <property type="entry name" value="Acyl/Acetyltrans_Enzymes"/>
</dbReference>
<sequence length="284" mass="30684">MTIRPVDQVPTTDPRSLSLVDLTACLELADNREWPYEDRKWDFLLRVGQGYGIADAAGKLAASAVLTRFGGLAAISMVLVADRYEGRGLGKRIMRHLIAEADDSVVTLYATSNGRPLYEKLGFQAVSVCEVILGRFTAAAPNTTRLATAHDLPGILKLDAEVLGVDRTHVLTRLSEYADRIRVVERDGAITGYAAASRAMSTQDHVQVGPVIAQDEADARALIADLAEGGRIRLDLDPRQPDLLAWGKENGLEVLFQATSMVLGGVPLPGDRTRLFAPLLQAIG</sequence>
<dbReference type="PANTHER" id="PTHR47237">
    <property type="entry name" value="SLL0310 PROTEIN"/>
    <property type="match status" value="1"/>
</dbReference>
<dbReference type="CDD" id="cd04301">
    <property type="entry name" value="NAT_SF"/>
    <property type="match status" value="1"/>
</dbReference>
<dbReference type="InterPro" id="IPR041496">
    <property type="entry name" value="YitH/HolE_GNAT"/>
</dbReference>
<dbReference type="PANTHER" id="PTHR47237:SF2">
    <property type="entry name" value="BLL4206 PROTEIN"/>
    <property type="match status" value="1"/>
</dbReference>
<organism evidence="2 3">
    <name type="scientific">Actinokineospora xionganensis</name>
    <dbReference type="NCBI Taxonomy" id="2684470"/>
    <lineage>
        <taxon>Bacteria</taxon>
        <taxon>Bacillati</taxon>
        <taxon>Actinomycetota</taxon>
        <taxon>Actinomycetes</taxon>
        <taxon>Pseudonocardiales</taxon>
        <taxon>Pseudonocardiaceae</taxon>
        <taxon>Actinokineospora</taxon>
    </lineage>
</organism>
<dbReference type="RefSeq" id="WP_187218559.1">
    <property type="nucleotide sequence ID" value="NZ_JABVED010000002.1"/>
</dbReference>
<dbReference type="InterPro" id="IPR016181">
    <property type="entry name" value="Acyl_CoA_acyltransferase"/>
</dbReference>
<proteinExistence type="predicted"/>
<dbReference type="SUPFAM" id="SSF55729">
    <property type="entry name" value="Acyl-CoA N-acyltransferases (Nat)"/>
    <property type="match status" value="1"/>
</dbReference>
<dbReference type="Pfam" id="PF18014">
    <property type="entry name" value="Acetyltransf_18"/>
    <property type="match status" value="1"/>
</dbReference>
<feature type="domain" description="N-acetyltransferase" evidence="1">
    <location>
        <begin position="1"/>
        <end position="143"/>
    </location>
</feature>
<reference evidence="2 3" key="1">
    <citation type="submission" date="2020-06" db="EMBL/GenBank/DDBJ databases">
        <title>Actinokineospora xiongansis sp. nov., isolated from soil of Baiyangdian.</title>
        <authorList>
            <person name="Zhang X."/>
        </authorList>
    </citation>
    <scope>NUCLEOTIDE SEQUENCE [LARGE SCALE GENOMIC DNA]</scope>
    <source>
        <strain evidence="2 3">HBU206404</strain>
    </source>
</reference>